<reference evidence="1 2" key="1">
    <citation type="submission" date="2019-07" db="EMBL/GenBank/DDBJ databases">
        <title>Genomic Encyclopedia of Archaeal and Bacterial Type Strains, Phase II (KMG-II): from individual species to whole genera.</title>
        <authorList>
            <person name="Goeker M."/>
        </authorList>
    </citation>
    <scope>NUCLEOTIDE SEQUENCE [LARGE SCALE GENOMIC DNA]</scope>
    <source>
        <strain evidence="1 2">DSM 17527</strain>
    </source>
</reference>
<dbReference type="RefSeq" id="WP_148782517.1">
    <property type="nucleotide sequence ID" value="NZ_VNHU01000004.1"/>
</dbReference>
<keyword evidence="2" id="KW-1185">Reference proteome</keyword>
<comment type="caution">
    <text evidence="1">The sequence shown here is derived from an EMBL/GenBank/DDBJ whole genome shotgun (WGS) entry which is preliminary data.</text>
</comment>
<dbReference type="EMBL" id="VNHU01000004">
    <property type="protein sequence ID" value="TYP74419.1"/>
    <property type="molecule type" value="Genomic_DNA"/>
</dbReference>
<dbReference type="Proteomes" id="UP000324376">
    <property type="component" value="Unassembled WGS sequence"/>
</dbReference>
<dbReference type="PROSITE" id="PS51257">
    <property type="entry name" value="PROKAR_LIPOPROTEIN"/>
    <property type="match status" value="1"/>
</dbReference>
<organism evidence="1 2">
    <name type="scientific">Aquimarina intermedia</name>
    <dbReference type="NCBI Taxonomy" id="350814"/>
    <lineage>
        <taxon>Bacteria</taxon>
        <taxon>Pseudomonadati</taxon>
        <taxon>Bacteroidota</taxon>
        <taxon>Flavobacteriia</taxon>
        <taxon>Flavobacteriales</taxon>
        <taxon>Flavobacteriaceae</taxon>
        <taxon>Aquimarina</taxon>
    </lineage>
</organism>
<evidence type="ECO:0000313" key="2">
    <source>
        <dbReference type="Proteomes" id="UP000324376"/>
    </source>
</evidence>
<name>A0A5S5C5J7_9FLAO</name>
<protein>
    <recommendedName>
        <fullName evidence="3">ABM domain-containing protein</fullName>
    </recommendedName>
</protein>
<dbReference type="OrthoDB" id="1163058at2"/>
<accession>A0A5S5C5J7</accession>
<dbReference type="AlphaFoldDB" id="A0A5S5C5J7"/>
<proteinExistence type="predicted"/>
<evidence type="ECO:0008006" key="3">
    <source>
        <dbReference type="Google" id="ProtNLM"/>
    </source>
</evidence>
<gene>
    <name evidence="1" type="ORF">BD809_104240</name>
</gene>
<sequence length="128" mass="14523">MKKLIIGLIVLSAFSCEQSDTKKSNMEQARIIEMVLWKSVDGIGPKKAKESITKLNDFVSRQPGFVARKTALAEDGKFLDIVYWTDLKSAKDASEKAMKTEELMPIFSTIDQKEMAFQHFEIFNGIEK</sequence>
<evidence type="ECO:0000313" key="1">
    <source>
        <dbReference type="EMBL" id="TYP74419.1"/>
    </source>
</evidence>